<protein>
    <submittedName>
        <fullName evidence="1">Uncharacterized protein</fullName>
    </submittedName>
</protein>
<dbReference type="Pfam" id="PF01395">
    <property type="entry name" value="PBP_GOBP"/>
    <property type="match status" value="1"/>
</dbReference>
<comment type="caution">
    <text evidence="1">The sequence shown here is derived from an EMBL/GenBank/DDBJ whole genome shotgun (WGS) entry which is preliminary data.</text>
</comment>
<proteinExistence type="predicted"/>
<name>A0AAV8X0T3_9CUCU</name>
<accession>A0AAV8X0T3</accession>
<dbReference type="EMBL" id="JANEYF010004127">
    <property type="protein sequence ID" value="KAJ8932130.1"/>
    <property type="molecule type" value="Genomic_DNA"/>
</dbReference>
<sequence>MQIYQVAADLTQEQIKRVAYLRRECSAETGVDETVLLNAIKGKIVDDPKLNEHIFCVYKKSNFLDEAGNFHNEVLHKKIADAKNDAVLASKTIEVCSIKKETPQLTSLENYKCLFGKTGIPFL</sequence>
<dbReference type="SMART" id="SM00708">
    <property type="entry name" value="PhBP"/>
    <property type="match status" value="1"/>
</dbReference>
<dbReference type="GO" id="GO:0005549">
    <property type="term" value="F:odorant binding"/>
    <property type="evidence" value="ECO:0007669"/>
    <property type="project" value="InterPro"/>
</dbReference>
<dbReference type="Proteomes" id="UP001162156">
    <property type="component" value="Unassembled WGS sequence"/>
</dbReference>
<dbReference type="Gene3D" id="1.10.238.20">
    <property type="entry name" value="Pheromone/general odorant binding protein domain"/>
    <property type="match status" value="1"/>
</dbReference>
<dbReference type="CDD" id="cd23992">
    <property type="entry name" value="PBP_GOBP"/>
    <property type="match status" value="1"/>
</dbReference>
<dbReference type="InterPro" id="IPR006170">
    <property type="entry name" value="PBP/GOBP"/>
</dbReference>
<keyword evidence="2" id="KW-1185">Reference proteome</keyword>
<organism evidence="1 2">
    <name type="scientific">Rhamnusium bicolor</name>
    <dbReference type="NCBI Taxonomy" id="1586634"/>
    <lineage>
        <taxon>Eukaryota</taxon>
        <taxon>Metazoa</taxon>
        <taxon>Ecdysozoa</taxon>
        <taxon>Arthropoda</taxon>
        <taxon>Hexapoda</taxon>
        <taxon>Insecta</taxon>
        <taxon>Pterygota</taxon>
        <taxon>Neoptera</taxon>
        <taxon>Endopterygota</taxon>
        <taxon>Coleoptera</taxon>
        <taxon>Polyphaga</taxon>
        <taxon>Cucujiformia</taxon>
        <taxon>Chrysomeloidea</taxon>
        <taxon>Cerambycidae</taxon>
        <taxon>Lepturinae</taxon>
        <taxon>Rhagiini</taxon>
        <taxon>Rhamnusium</taxon>
    </lineage>
</organism>
<gene>
    <name evidence="1" type="ORF">NQ314_014911</name>
</gene>
<evidence type="ECO:0000313" key="1">
    <source>
        <dbReference type="EMBL" id="KAJ8932130.1"/>
    </source>
</evidence>
<dbReference type="InterPro" id="IPR036728">
    <property type="entry name" value="PBP_GOBP_sf"/>
</dbReference>
<dbReference type="SUPFAM" id="SSF47565">
    <property type="entry name" value="Insect pheromone/odorant-binding proteins"/>
    <property type="match status" value="1"/>
</dbReference>
<evidence type="ECO:0000313" key="2">
    <source>
        <dbReference type="Proteomes" id="UP001162156"/>
    </source>
</evidence>
<reference evidence="1" key="1">
    <citation type="journal article" date="2023" name="Insect Mol. Biol.">
        <title>Genome sequencing provides insights into the evolution of gene families encoding plant cell wall-degrading enzymes in longhorned beetles.</title>
        <authorList>
            <person name="Shin N.R."/>
            <person name="Okamura Y."/>
            <person name="Kirsch R."/>
            <person name="Pauchet Y."/>
        </authorList>
    </citation>
    <scope>NUCLEOTIDE SEQUENCE</scope>
    <source>
        <strain evidence="1">RBIC_L_NR</strain>
    </source>
</reference>
<dbReference type="AlphaFoldDB" id="A0AAV8X0T3"/>